<gene>
    <name evidence="2" type="ORF">GNLVRS02_ARAD1A06688g</name>
</gene>
<dbReference type="GO" id="GO:0005634">
    <property type="term" value="C:nucleus"/>
    <property type="evidence" value="ECO:0007669"/>
    <property type="project" value="TreeGrafter"/>
</dbReference>
<feature type="compositionally biased region" description="Low complexity" evidence="1">
    <location>
        <begin position="17"/>
        <end position="30"/>
    </location>
</feature>
<dbReference type="InterPro" id="IPR013922">
    <property type="entry name" value="Cyclin_PHO80-like"/>
</dbReference>
<organism evidence="2">
    <name type="scientific">Blastobotrys adeninivorans</name>
    <name type="common">Yeast</name>
    <name type="synonym">Arxula adeninivorans</name>
    <dbReference type="NCBI Taxonomy" id="409370"/>
    <lineage>
        <taxon>Eukaryota</taxon>
        <taxon>Fungi</taxon>
        <taxon>Dikarya</taxon>
        <taxon>Ascomycota</taxon>
        <taxon>Saccharomycotina</taxon>
        <taxon>Dipodascomycetes</taxon>
        <taxon>Dipodascales</taxon>
        <taxon>Trichomonascaceae</taxon>
        <taxon>Blastobotrys</taxon>
    </lineage>
</organism>
<reference evidence="2" key="2">
    <citation type="submission" date="2014-06" db="EMBL/GenBank/DDBJ databases">
        <title>The complete genome of Blastobotrys (Arxula) adeninivorans LS3 - a yeast of biotechnological interest.</title>
        <authorList>
            <person name="Kunze G."/>
            <person name="Gaillardin C."/>
            <person name="Czernicka M."/>
            <person name="Durrens P."/>
            <person name="Martin T."/>
            <person name="Boer E."/>
            <person name="Gabaldon T."/>
            <person name="Cruz J."/>
            <person name="Talla E."/>
            <person name="Marck C."/>
            <person name="Goffeau A."/>
            <person name="Barbe V."/>
            <person name="Baret P."/>
            <person name="Baronian K."/>
            <person name="Beier S."/>
            <person name="Bleykasten C."/>
            <person name="Bode R."/>
            <person name="Casaregola S."/>
            <person name="Despons L."/>
            <person name="Fairhead C."/>
            <person name="Giersberg M."/>
            <person name="Gierski P."/>
            <person name="Hahnel U."/>
            <person name="Hartmann A."/>
            <person name="Jankowska D."/>
            <person name="Jubin C."/>
            <person name="Jung P."/>
            <person name="Lafontaine I."/>
            <person name="Leh-Louis V."/>
            <person name="Lemaire M."/>
            <person name="Marcet-Houben M."/>
            <person name="Mascher M."/>
            <person name="Morel G."/>
            <person name="Richard G.-F."/>
            <person name="Riechen J."/>
            <person name="Sacerdot C."/>
            <person name="Sarkar A."/>
            <person name="Savel G."/>
            <person name="Schacherer J."/>
            <person name="Sherman D."/>
            <person name="Straub M.-L."/>
            <person name="Stein N."/>
            <person name="Thierry A."/>
            <person name="Trautwein-Schult A."/>
            <person name="Westhof E."/>
            <person name="Worch S."/>
            <person name="Dujon B."/>
            <person name="Souciet J.-L."/>
            <person name="Wincker P."/>
            <person name="Scholz U."/>
            <person name="Neuveglise N."/>
        </authorList>
    </citation>
    <scope>NUCLEOTIDE SEQUENCE</scope>
    <source>
        <strain evidence="2">LS3</strain>
    </source>
</reference>
<name>A0A060SWN8_BLAAD</name>
<dbReference type="Gene3D" id="1.10.472.10">
    <property type="entry name" value="Cyclin-like"/>
    <property type="match status" value="1"/>
</dbReference>
<dbReference type="GO" id="GO:0016538">
    <property type="term" value="F:cyclin-dependent protein serine/threonine kinase regulator activity"/>
    <property type="evidence" value="ECO:0007669"/>
    <property type="project" value="TreeGrafter"/>
</dbReference>
<dbReference type="PhylomeDB" id="A0A060SWN8"/>
<dbReference type="InterPro" id="IPR036915">
    <property type="entry name" value="Cyclin-like_sf"/>
</dbReference>
<dbReference type="AlphaFoldDB" id="A0A060SWN8"/>
<protein>
    <submittedName>
        <fullName evidence="2">ARAD1A06688p</fullName>
    </submittedName>
</protein>
<evidence type="ECO:0000313" key="2">
    <source>
        <dbReference type="EMBL" id="CDP33315.1"/>
    </source>
</evidence>
<feature type="compositionally biased region" description="Low complexity" evidence="1">
    <location>
        <begin position="237"/>
        <end position="263"/>
    </location>
</feature>
<feature type="compositionally biased region" description="Basic and acidic residues" evidence="1">
    <location>
        <begin position="305"/>
        <end position="314"/>
    </location>
</feature>
<dbReference type="PANTHER" id="PTHR15615:SF117">
    <property type="entry name" value="PHO85 CYCLIN PHO80"/>
    <property type="match status" value="1"/>
</dbReference>
<accession>A0A060SWN8</accession>
<proteinExistence type="predicted"/>
<dbReference type="Pfam" id="PF08613">
    <property type="entry name" value="Cyclin"/>
    <property type="match status" value="1"/>
</dbReference>
<feature type="region of interest" description="Disordered" evidence="1">
    <location>
        <begin position="237"/>
        <end position="327"/>
    </location>
</feature>
<sequence>MPRLGLNWKKKSRKESTPPTSEATTASNTPGPQDAVTVVPKDYFQCSLSHLVTLVASMIQELVTLNDALPFDPESLTRFHSRSVPQISVHDYLVRIVKFCSLEKSILLTMIAFIDLLCTSYQTFNINSLTVHRFMITAAMVGSKGLCDSFCTNTHYAKVGGLSLEELNLLEVEFLSRVDYRIVPRVQLLDQYYQRMVARLEGTFEFADEPEPEREPEPEQAHHIPVLLTTAVTAPGAQAIGGIPGPSRRASASPLSTLLSPRPNSDDNTSSFVLPSELAHQEKGRRPSSLLKRQGSRESTNVLDSPKRTRKDAEMTPNSLKASDEKA</sequence>
<dbReference type="PANTHER" id="PTHR15615">
    <property type="match status" value="1"/>
</dbReference>
<dbReference type="CDD" id="cd20558">
    <property type="entry name" value="CYCLIN_ScPCL7-like"/>
    <property type="match status" value="1"/>
</dbReference>
<dbReference type="GO" id="GO:0000307">
    <property type="term" value="C:cyclin-dependent protein kinase holoenzyme complex"/>
    <property type="evidence" value="ECO:0007669"/>
    <property type="project" value="TreeGrafter"/>
</dbReference>
<dbReference type="GO" id="GO:0019901">
    <property type="term" value="F:protein kinase binding"/>
    <property type="evidence" value="ECO:0007669"/>
    <property type="project" value="InterPro"/>
</dbReference>
<dbReference type="EMBL" id="HG937691">
    <property type="protein sequence ID" value="CDP33315.1"/>
    <property type="molecule type" value="Genomic_DNA"/>
</dbReference>
<evidence type="ECO:0000256" key="1">
    <source>
        <dbReference type="SAM" id="MobiDB-lite"/>
    </source>
</evidence>
<feature type="region of interest" description="Disordered" evidence="1">
    <location>
        <begin position="1"/>
        <end position="33"/>
    </location>
</feature>
<reference evidence="2" key="1">
    <citation type="submission" date="2014-02" db="EMBL/GenBank/DDBJ databases">
        <authorList>
            <person name="Genoscope - CEA"/>
        </authorList>
    </citation>
    <scope>NUCLEOTIDE SEQUENCE</scope>
    <source>
        <strain evidence="2">LS3</strain>
    </source>
</reference>
<dbReference type="SUPFAM" id="SSF47954">
    <property type="entry name" value="Cyclin-like"/>
    <property type="match status" value="1"/>
</dbReference>